<evidence type="ECO:0000313" key="3">
    <source>
        <dbReference type="Proteomes" id="UP000886998"/>
    </source>
</evidence>
<organism evidence="2 3">
    <name type="scientific">Trichonephila inaurata madagascariensis</name>
    <dbReference type="NCBI Taxonomy" id="2747483"/>
    <lineage>
        <taxon>Eukaryota</taxon>
        <taxon>Metazoa</taxon>
        <taxon>Ecdysozoa</taxon>
        <taxon>Arthropoda</taxon>
        <taxon>Chelicerata</taxon>
        <taxon>Arachnida</taxon>
        <taxon>Araneae</taxon>
        <taxon>Araneomorphae</taxon>
        <taxon>Entelegynae</taxon>
        <taxon>Araneoidea</taxon>
        <taxon>Nephilidae</taxon>
        <taxon>Trichonephila</taxon>
        <taxon>Trichonephila inaurata</taxon>
    </lineage>
</organism>
<name>A0A8X6JPW7_9ARAC</name>
<evidence type="ECO:0000256" key="1">
    <source>
        <dbReference type="SAM" id="MobiDB-lite"/>
    </source>
</evidence>
<feature type="region of interest" description="Disordered" evidence="1">
    <location>
        <begin position="86"/>
        <end position="108"/>
    </location>
</feature>
<evidence type="ECO:0000313" key="2">
    <source>
        <dbReference type="EMBL" id="GFS28182.1"/>
    </source>
</evidence>
<dbReference type="EMBL" id="BMAV01023876">
    <property type="protein sequence ID" value="GFS28182.1"/>
    <property type="molecule type" value="Genomic_DNA"/>
</dbReference>
<keyword evidence="3" id="KW-1185">Reference proteome</keyword>
<proteinExistence type="predicted"/>
<sequence length="108" mass="12732">MAKEEEAIVKEMEKYVIREESAELIYERVRRRLQFCYTAANMADPEEIKRLDQILEDVMKRMGYSESSLSLPSNENFPADINIVKQRQKKESRPFKKPKLDNSTEGIM</sequence>
<dbReference type="Proteomes" id="UP000886998">
    <property type="component" value="Unassembled WGS sequence"/>
</dbReference>
<accession>A0A8X6JPW7</accession>
<gene>
    <name evidence="2" type="ORF">TNIN_184861</name>
</gene>
<feature type="compositionally biased region" description="Basic and acidic residues" evidence="1">
    <location>
        <begin position="89"/>
        <end position="102"/>
    </location>
</feature>
<dbReference type="AlphaFoldDB" id="A0A8X6JPW7"/>
<protein>
    <submittedName>
        <fullName evidence="2">Uncharacterized protein</fullName>
    </submittedName>
</protein>
<reference evidence="2" key="1">
    <citation type="submission" date="2020-08" db="EMBL/GenBank/DDBJ databases">
        <title>Multicomponent nature underlies the extraordinary mechanical properties of spider dragline silk.</title>
        <authorList>
            <person name="Kono N."/>
            <person name="Nakamura H."/>
            <person name="Mori M."/>
            <person name="Yoshida Y."/>
            <person name="Ohtoshi R."/>
            <person name="Malay A.D."/>
            <person name="Moran D.A.P."/>
            <person name="Tomita M."/>
            <person name="Numata K."/>
            <person name="Arakawa K."/>
        </authorList>
    </citation>
    <scope>NUCLEOTIDE SEQUENCE</scope>
</reference>
<comment type="caution">
    <text evidence="2">The sequence shown here is derived from an EMBL/GenBank/DDBJ whole genome shotgun (WGS) entry which is preliminary data.</text>
</comment>